<feature type="region of interest" description="Disordered" evidence="1">
    <location>
        <begin position="1"/>
        <end position="24"/>
    </location>
</feature>
<gene>
    <name evidence="2" type="ordered locus">CKO_00142</name>
</gene>
<reference evidence="2 3" key="1">
    <citation type="submission" date="2007-08" db="EMBL/GenBank/DDBJ databases">
        <authorList>
            <consortium name="The Citrobacter koseri Genome Sequencing Project"/>
            <person name="McClelland M."/>
            <person name="Sanderson E.K."/>
            <person name="Porwollik S."/>
            <person name="Spieth J."/>
            <person name="Clifton W.S."/>
            <person name="Latreille P."/>
            <person name="Courtney L."/>
            <person name="Wang C."/>
            <person name="Pepin K."/>
            <person name="Bhonagiri V."/>
            <person name="Nash W."/>
            <person name="Johnson M."/>
            <person name="Thiruvilangam P."/>
            <person name="Wilson R."/>
        </authorList>
    </citation>
    <scope>NUCLEOTIDE SEQUENCE [LARGE SCALE GENOMIC DNA]</scope>
    <source>
        <strain evidence="3">ATCC BAA-895 / CDC 4225-83 / SGSC4696</strain>
    </source>
</reference>
<accession>A8ACU9</accession>
<dbReference type="KEGG" id="cko:CKO_00142"/>
<dbReference type="HOGENOM" id="CLU_2914094_0_0_6"/>
<evidence type="ECO:0000256" key="1">
    <source>
        <dbReference type="SAM" id="MobiDB-lite"/>
    </source>
</evidence>
<dbReference type="EMBL" id="CP000822">
    <property type="protein sequence ID" value="ABV11312.1"/>
    <property type="molecule type" value="Genomic_DNA"/>
</dbReference>
<evidence type="ECO:0000313" key="3">
    <source>
        <dbReference type="Proteomes" id="UP000008148"/>
    </source>
</evidence>
<keyword evidence="3" id="KW-1185">Reference proteome</keyword>
<organism evidence="2 3">
    <name type="scientific">Citrobacter koseri (strain ATCC BAA-895 / CDC 4225-83 / SGSC4696)</name>
    <dbReference type="NCBI Taxonomy" id="290338"/>
    <lineage>
        <taxon>Bacteria</taxon>
        <taxon>Pseudomonadati</taxon>
        <taxon>Pseudomonadota</taxon>
        <taxon>Gammaproteobacteria</taxon>
        <taxon>Enterobacterales</taxon>
        <taxon>Enterobacteriaceae</taxon>
        <taxon>Citrobacter</taxon>
    </lineage>
</organism>
<protein>
    <submittedName>
        <fullName evidence="2">Uncharacterized protein</fullName>
    </submittedName>
</protein>
<name>A8ACU9_CITK8</name>
<dbReference type="AlphaFoldDB" id="A8ACU9"/>
<evidence type="ECO:0000313" key="2">
    <source>
        <dbReference type="EMBL" id="ABV11312.1"/>
    </source>
</evidence>
<dbReference type="AntiFam" id="ANF00012">
    <property type="entry name" value="tRNA translation"/>
</dbReference>
<proteinExistence type="predicted"/>
<dbReference type="Proteomes" id="UP000008148">
    <property type="component" value="Chromosome"/>
</dbReference>
<sequence>MRQRYRGIGKEEEEEVKTKNPAEAGFKIGRRERIRTSDPLVPNQLRYQAALLADVLLFLNF</sequence>